<evidence type="ECO:0000313" key="2">
    <source>
        <dbReference type="Proteomes" id="UP001175271"/>
    </source>
</evidence>
<dbReference type="Proteomes" id="UP001175271">
    <property type="component" value="Unassembled WGS sequence"/>
</dbReference>
<sequence>MQASRRRSSCASSADRFRRKQILMALPKSFGTISHSSFSSSRLLVILATSGLIFIFGDPGLFFDAVEAQLPPVNERSLLGIEKRSLFSRRFSSRSRWCQFLLSERLPLGASVRGLLELQSFWKSSWRRFRFQ</sequence>
<keyword evidence="2" id="KW-1185">Reference proteome</keyword>
<name>A0AA39LYZ7_9BILA</name>
<comment type="caution">
    <text evidence="1">The sequence shown here is derived from an EMBL/GenBank/DDBJ whole genome shotgun (WGS) entry which is preliminary data.</text>
</comment>
<dbReference type="EMBL" id="JAUCMV010000002">
    <property type="protein sequence ID" value="KAK0414455.1"/>
    <property type="molecule type" value="Genomic_DNA"/>
</dbReference>
<reference evidence="1" key="1">
    <citation type="submission" date="2023-06" db="EMBL/GenBank/DDBJ databases">
        <title>Genomic analysis of the entomopathogenic nematode Steinernema hermaphroditum.</title>
        <authorList>
            <person name="Schwarz E.M."/>
            <person name="Heppert J.K."/>
            <person name="Baniya A."/>
            <person name="Schwartz H.T."/>
            <person name="Tan C.-H."/>
            <person name="Antoshechkin I."/>
            <person name="Sternberg P.W."/>
            <person name="Goodrich-Blair H."/>
            <person name="Dillman A.R."/>
        </authorList>
    </citation>
    <scope>NUCLEOTIDE SEQUENCE</scope>
    <source>
        <strain evidence="1">PS9179</strain>
        <tissue evidence="1">Whole animal</tissue>
    </source>
</reference>
<proteinExistence type="predicted"/>
<accession>A0AA39LYZ7</accession>
<organism evidence="1 2">
    <name type="scientific">Steinernema hermaphroditum</name>
    <dbReference type="NCBI Taxonomy" id="289476"/>
    <lineage>
        <taxon>Eukaryota</taxon>
        <taxon>Metazoa</taxon>
        <taxon>Ecdysozoa</taxon>
        <taxon>Nematoda</taxon>
        <taxon>Chromadorea</taxon>
        <taxon>Rhabditida</taxon>
        <taxon>Tylenchina</taxon>
        <taxon>Panagrolaimomorpha</taxon>
        <taxon>Strongyloidoidea</taxon>
        <taxon>Steinernematidae</taxon>
        <taxon>Steinernema</taxon>
    </lineage>
</organism>
<gene>
    <name evidence="1" type="ORF">QR680_011437</name>
</gene>
<evidence type="ECO:0000313" key="1">
    <source>
        <dbReference type="EMBL" id="KAK0414455.1"/>
    </source>
</evidence>
<dbReference type="AlphaFoldDB" id="A0AA39LYZ7"/>
<protein>
    <submittedName>
        <fullName evidence="1">Uncharacterized protein</fullName>
    </submittedName>
</protein>